<evidence type="ECO:0000313" key="1">
    <source>
        <dbReference type="EMBL" id="EAZ94097.1"/>
    </source>
</evidence>
<name>A3IJW5_9CHRO</name>
<sequence>MINNRNNMTFRQFVDQVFLTNFYPISFC</sequence>
<dbReference type="EMBL" id="AAXW01000002">
    <property type="protein sequence ID" value="EAZ94097.1"/>
    <property type="molecule type" value="Genomic_DNA"/>
</dbReference>
<dbReference type="AlphaFoldDB" id="A3IJW5"/>
<organism evidence="1 2">
    <name type="scientific">Crocosphaera chwakensis CCY0110</name>
    <dbReference type="NCBI Taxonomy" id="391612"/>
    <lineage>
        <taxon>Bacteria</taxon>
        <taxon>Bacillati</taxon>
        <taxon>Cyanobacteriota</taxon>
        <taxon>Cyanophyceae</taxon>
        <taxon>Oscillatoriophycideae</taxon>
        <taxon>Chroococcales</taxon>
        <taxon>Aphanothecaceae</taxon>
        <taxon>Crocosphaera</taxon>
        <taxon>Crocosphaera chwakensis</taxon>
    </lineage>
</organism>
<dbReference type="Proteomes" id="UP000003781">
    <property type="component" value="Unassembled WGS sequence"/>
</dbReference>
<proteinExistence type="predicted"/>
<protein>
    <submittedName>
        <fullName evidence="1">Uncharacterized protein</fullName>
    </submittedName>
</protein>
<evidence type="ECO:0000313" key="2">
    <source>
        <dbReference type="Proteomes" id="UP000003781"/>
    </source>
</evidence>
<gene>
    <name evidence="1" type="ORF">CY0110_19917</name>
</gene>
<comment type="caution">
    <text evidence="1">The sequence shown here is derived from an EMBL/GenBank/DDBJ whole genome shotgun (WGS) entry which is preliminary data.</text>
</comment>
<reference evidence="1 2" key="1">
    <citation type="submission" date="2007-03" db="EMBL/GenBank/DDBJ databases">
        <authorList>
            <person name="Stal L."/>
            <person name="Ferriera S."/>
            <person name="Johnson J."/>
            <person name="Kravitz S."/>
            <person name="Beeson K."/>
            <person name="Sutton G."/>
            <person name="Rogers Y.-H."/>
            <person name="Friedman R."/>
            <person name="Frazier M."/>
            <person name="Venter J.C."/>
        </authorList>
    </citation>
    <scope>NUCLEOTIDE SEQUENCE [LARGE SCALE GENOMIC DNA]</scope>
    <source>
        <strain evidence="1 2">CCY0110</strain>
    </source>
</reference>
<accession>A3IJW5</accession>
<keyword evidence="2" id="KW-1185">Reference proteome</keyword>